<proteinExistence type="predicted"/>
<evidence type="ECO:0000256" key="1">
    <source>
        <dbReference type="PROSITE-ProRule" id="PRU00169"/>
    </source>
</evidence>
<dbReference type="Gene3D" id="2.40.50.1020">
    <property type="entry name" value="LytTr DNA-binding domain"/>
    <property type="match status" value="1"/>
</dbReference>
<dbReference type="InterPro" id="IPR011006">
    <property type="entry name" value="CheY-like_superfamily"/>
</dbReference>
<dbReference type="PROSITE" id="PS50930">
    <property type="entry name" value="HTH_LYTTR"/>
    <property type="match status" value="1"/>
</dbReference>
<dbReference type="SMART" id="SM00448">
    <property type="entry name" value="REC"/>
    <property type="match status" value="1"/>
</dbReference>
<feature type="domain" description="HTH LytTR-type" evidence="3">
    <location>
        <begin position="145"/>
        <end position="252"/>
    </location>
</feature>
<dbReference type="STRING" id="714943.Mucpa_2161"/>
<dbReference type="SMART" id="SM00850">
    <property type="entry name" value="LytTR"/>
    <property type="match status" value="1"/>
</dbReference>
<dbReference type="Gene3D" id="3.40.50.2300">
    <property type="match status" value="1"/>
</dbReference>
<dbReference type="RefSeq" id="WP_008506358.1">
    <property type="nucleotide sequence ID" value="NZ_CM001403.1"/>
</dbReference>
<dbReference type="Pfam" id="PF00072">
    <property type="entry name" value="Response_reg"/>
    <property type="match status" value="1"/>
</dbReference>
<reference evidence="4" key="1">
    <citation type="submission" date="2011-09" db="EMBL/GenBank/DDBJ databases">
        <title>The permanent draft genome of Mucilaginibacter paludis DSM 18603.</title>
        <authorList>
            <consortium name="US DOE Joint Genome Institute (JGI-PGF)"/>
            <person name="Lucas S."/>
            <person name="Han J."/>
            <person name="Lapidus A."/>
            <person name="Bruce D."/>
            <person name="Goodwin L."/>
            <person name="Pitluck S."/>
            <person name="Peters L."/>
            <person name="Kyrpides N."/>
            <person name="Mavromatis K."/>
            <person name="Ivanova N."/>
            <person name="Mikhailova N."/>
            <person name="Held B."/>
            <person name="Detter J.C."/>
            <person name="Tapia R."/>
            <person name="Han C."/>
            <person name="Land M."/>
            <person name="Hauser L."/>
            <person name="Markowitz V."/>
            <person name="Cheng J.-F."/>
            <person name="Hugenholtz P."/>
            <person name="Woyke T."/>
            <person name="Wu D."/>
            <person name="Tindall B."/>
            <person name="Brambilla E."/>
            <person name="Klenk H.-P."/>
            <person name="Eisen J.A."/>
        </authorList>
    </citation>
    <scope>NUCLEOTIDE SEQUENCE [LARGE SCALE GENOMIC DNA]</scope>
    <source>
        <strain evidence="4">DSM 18603</strain>
    </source>
</reference>
<dbReference type="InterPro" id="IPR007492">
    <property type="entry name" value="LytTR_DNA-bd_dom"/>
</dbReference>
<keyword evidence="1" id="KW-0597">Phosphoprotein</keyword>
<organism evidence="4 5">
    <name type="scientific">Mucilaginibacter paludis DSM 18603</name>
    <dbReference type="NCBI Taxonomy" id="714943"/>
    <lineage>
        <taxon>Bacteria</taxon>
        <taxon>Pseudomonadati</taxon>
        <taxon>Bacteroidota</taxon>
        <taxon>Sphingobacteriia</taxon>
        <taxon>Sphingobacteriales</taxon>
        <taxon>Sphingobacteriaceae</taxon>
        <taxon>Mucilaginibacter</taxon>
    </lineage>
</organism>
<dbReference type="Pfam" id="PF04397">
    <property type="entry name" value="LytTR"/>
    <property type="match status" value="1"/>
</dbReference>
<protein>
    <submittedName>
        <fullName evidence="4">Two component transcriptional regulator, LytTR family</fullName>
    </submittedName>
</protein>
<dbReference type="GO" id="GO:0003677">
    <property type="term" value="F:DNA binding"/>
    <property type="evidence" value="ECO:0007669"/>
    <property type="project" value="InterPro"/>
</dbReference>
<evidence type="ECO:0000313" key="4">
    <source>
        <dbReference type="EMBL" id="EHQ26300.1"/>
    </source>
</evidence>
<evidence type="ECO:0000313" key="5">
    <source>
        <dbReference type="Proteomes" id="UP000002774"/>
    </source>
</evidence>
<dbReference type="InterPro" id="IPR046947">
    <property type="entry name" value="LytR-like"/>
</dbReference>
<keyword evidence="5" id="KW-1185">Reference proteome</keyword>
<sequence length="255" mass="29222">MNVLVIEDEAISARELSGIISAVEPGANIVATLESIEQTIAWLNHNPQPDLIFSDIQLADGLSFEIYEKVKINCPIIFCTAFDEYLMSAFDTNAISYLLKPINKAKVEKAFQKLSTLQQAFKAEGGTQGMERLLSQVKQPYKQVLLVNQREKIIPVQVKDIVYFWLESTIVQVCTIQHQKYFITHSMDELEKTIDPQLFYRANRQFLINRHTVANVERFFSRKLAVKLVIETPETVMVSKTKAVDFLQWLEGGRY</sequence>
<dbReference type="HOGENOM" id="CLU_000445_14_1_10"/>
<dbReference type="FunFam" id="3.40.50.2300:FF:000361">
    <property type="entry name" value="Two-component system response regulator"/>
    <property type="match status" value="1"/>
</dbReference>
<dbReference type="OrthoDB" id="9787344at2"/>
<dbReference type="PROSITE" id="PS50110">
    <property type="entry name" value="RESPONSE_REGULATORY"/>
    <property type="match status" value="1"/>
</dbReference>
<evidence type="ECO:0000259" key="2">
    <source>
        <dbReference type="PROSITE" id="PS50110"/>
    </source>
</evidence>
<dbReference type="PANTHER" id="PTHR37299">
    <property type="entry name" value="TRANSCRIPTIONAL REGULATOR-RELATED"/>
    <property type="match status" value="1"/>
</dbReference>
<feature type="modified residue" description="4-aspartylphosphate" evidence="1">
    <location>
        <position position="55"/>
    </location>
</feature>
<feature type="domain" description="Response regulatory" evidence="2">
    <location>
        <begin position="2"/>
        <end position="115"/>
    </location>
</feature>
<dbReference type="EMBL" id="CM001403">
    <property type="protein sequence ID" value="EHQ26300.1"/>
    <property type="molecule type" value="Genomic_DNA"/>
</dbReference>
<evidence type="ECO:0000259" key="3">
    <source>
        <dbReference type="PROSITE" id="PS50930"/>
    </source>
</evidence>
<name>H1YG12_9SPHI</name>
<dbReference type="PANTHER" id="PTHR37299:SF1">
    <property type="entry name" value="STAGE 0 SPORULATION PROTEIN A HOMOLOG"/>
    <property type="match status" value="1"/>
</dbReference>
<dbReference type="eggNOG" id="COG3279">
    <property type="taxonomic scope" value="Bacteria"/>
</dbReference>
<accession>H1YG12</accession>
<dbReference type="SUPFAM" id="SSF52172">
    <property type="entry name" value="CheY-like"/>
    <property type="match status" value="1"/>
</dbReference>
<dbReference type="AlphaFoldDB" id="H1YG12"/>
<gene>
    <name evidence="4" type="ORF">Mucpa_2161</name>
</gene>
<dbReference type="GO" id="GO:0000156">
    <property type="term" value="F:phosphorelay response regulator activity"/>
    <property type="evidence" value="ECO:0007669"/>
    <property type="project" value="InterPro"/>
</dbReference>
<dbReference type="Proteomes" id="UP000002774">
    <property type="component" value="Chromosome"/>
</dbReference>
<dbReference type="InterPro" id="IPR001789">
    <property type="entry name" value="Sig_transdc_resp-reg_receiver"/>
</dbReference>